<dbReference type="EMBL" id="JAAOAN010000031">
    <property type="protein sequence ID" value="KAF5724537.1"/>
    <property type="molecule type" value="Genomic_DNA"/>
</dbReference>
<feature type="region of interest" description="Disordered" evidence="1">
    <location>
        <begin position="283"/>
        <end position="302"/>
    </location>
</feature>
<feature type="region of interest" description="Disordered" evidence="1">
    <location>
        <begin position="333"/>
        <end position="367"/>
    </location>
</feature>
<comment type="caution">
    <text evidence="2">The sequence shown here is derived from an EMBL/GenBank/DDBJ whole genome shotgun (WGS) entry which is preliminary data.</text>
</comment>
<feature type="region of interest" description="Disordered" evidence="1">
    <location>
        <begin position="413"/>
        <end position="547"/>
    </location>
</feature>
<feature type="compositionally biased region" description="Basic and acidic residues" evidence="1">
    <location>
        <begin position="333"/>
        <end position="362"/>
    </location>
</feature>
<sequence>MSSTKNPVASITNNSGVSVDIYDVFNPSTDPKVQGPLTYTKIATISTGSTQQVQTIHFASQLQAMFTGNVTALSGLYYQQFPVAVLAVSPFADSNAFTVTSDNQQSMVDSFKFIKYSQANPSSQLATQFRTALGDTTNQKTAVNKFFQSTGSFKLCTLSTWTAVFTWQAQFTNPWQGTYYLYSLDKVPALVATLAITASAASSSAVLTMAGTNNENTAVVMAGDGTMSEQNQGTGNLSVVLSPTWLNVAQTSQQDGQTVSNYVIGAAFTGTINGQKVAGNLNQLAIPDPSDSSKNASNKNSANAFSMNSLEGLVGMLTGIGMLYYMAKGHKAAEDQKKNDVQKDATSKKDAQNKENKVEKQYQAESVPEVQTQAKKVEATVPQVQSGYKQVNQAQDIQGKTDTIRQQEKSLEEVLEGGAPSQATEDTAINLSKASNEVAAATDPTKSPEERDASLKDATTTLTKTSEDIQTALKDEAEELPKEEAQKLEDASKAIDQTQKEAEAEKEVQEEQEKENEESQEKEVEKSKFDPPEARETPAFEGAKIIP</sequence>
<keyword evidence="3" id="KW-1185">Reference proteome</keyword>
<gene>
    <name evidence="2" type="ORF">FMUND_711</name>
</gene>
<accession>A0A8H5Z5K0</accession>
<organism evidence="2 3">
    <name type="scientific">Fusarium mundagurra</name>
    <dbReference type="NCBI Taxonomy" id="1567541"/>
    <lineage>
        <taxon>Eukaryota</taxon>
        <taxon>Fungi</taxon>
        <taxon>Dikarya</taxon>
        <taxon>Ascomycota</taxon>
        <taxon>Pezizomycotina</taxon>
        <taxon>Sordariomycetes</taxon>
        <taxon>Hypocreomycetidae</taxon>
        <taxon>Hypocreales</taxon>
        <taxon>Nectriaceae</taxon>
        <taxon>Fusarium</taxon>
        <taxon>Fusarium fujikuroi species complex</taxon>
    </lineage>
</organism>
<evidence type="ECO:0000313" key="3">
    <source>
        <dbReference type="Proteomes" id="UP000544331"/>
    </source>
</evidence>
<protein>
    <submittedName>
        <fullName evidence="2">Uncharacterized protein</fullName>
    </submittedName>
</protein>
<dbReference type="OrthoDB" id="4850485at2759"/>
<feature type="compositionally biased region" description="Low complexity" evidence="1">
    <location>
        <begin position="290"/>
        <end position="302"/>
    </location>
</feature>
<dbReference type="Proteomes" id="UP000544331">
    <property type="component" value="Unassembled WGS sequence"/>
</dbReference>
<dbReference type="AlphaFoldDB" id="A0A8H5Z5K0"/>
<evidence type="ECO:0000256" key="1">
    <source>
        <dbReference type="SAM" id="MobiDB-lite"/>
    </source>
</evidence>
<feature type="compositionally biased region" description="Basic and acidic residues" evidence="1">
    <location>
        <begin position="446"/>
        <end position="455"/>
    </location>
</feature>
<proteinExistence type="predicted"/>
<evidence type="ECO:0000313" key="2">
    <source>
        <dbReference type="EMBL" id="KAF5724537.1"/>
    </source>
</evidence>
<reference evidence="2 3" key="1">
    <citation type="submission" date="2020-05" db="EMBL/GenBank/DDBJ databases">
        <title>Identification and distribution of gene clusters putatively required for synthesis of sphingolipid metabolism inhibitors in phylogenetically diverse species of the filamentous fungus Fusarium.</title>
        <authorList>
            <person name="Kim H.-S."/>
            <person name="Busman M."/>
            <person name="Brown D.W."/>
            <person name="Divon H."/>
            <person name="Uhlig S."/>
            <person name="Proctor R.H."/>
        </authorList>
    </citation>
    <scope>NUCLEOTIDE SEQUENCE [LARGE SCALE GENOMIC DNA]</scope>
    <source>
        <strain evidence="2 3">NRRL 66235</strain>
    </source>
</reference>
<name>A0A8H5Z5K0_9HYPO</name>
<feature type="compositionally biased region" description="Polar residues" evidence="1">
    <location>
        <begin position="421"/>
        <end position="435"/>
    </location>
</feature>
<feature type="compositionally biased region" description="Basic and acidic residues" evidence="1">
    <location>
        <begin position="473"/>
        <end position="538"/>
    </location>
</feature>